<dbReference type="AlphaFoldDB" id="A0A381SM88"/>
<evidence type="ECO:0000313" key="1">
    <source>
        <dbReference type="EMBL" id="SVA03477.1"/>
    </source>
</evidence>
<dbReference type="EMBL" id="UINC01003114">
    <property type="protein sequence ID" value="SVA03477.1"/>
    <property type="molecule type" value="Genomic_DNA"/>
</dbReference>
<reference evidence="1" key="1">
    <citation type="submission" date="2018-05" db="EMBL/GenBank/DDBJ databases">
        <authorList>
            <person name="Lanie J.A."/>
            <person name="Ng W.-L."/>
            <person name="Kazmierczak K.M."/>
            <person name="Andrzejewski T.M."/>
            <person name="Davidsen T.M."/>
            <person name="Wayne K.J."/>
            <person name="Tettelin H."/>
            <person name="Glass J.I."/>
            <person name="Rusch D."/>
            <person name="Podicherti R."/>
            <person name="Tsui H.-C.T."/>
            <person name="Winkler M.E."/>
        </authorList>
    </citation>
    <scope>NUCLEOTIDE SEQUENCE</scope>
</reference>
<name>A0A381SM88_9ZZZZ</name>
<proteinExistence type="predicted"/>
<sequence length="62" mass="6606">MTACTLQRWLRPIGVLHPGHGNEVLSFSINGAPEDAHITALRATTAPLGLRACDTPFLALIV</sequence>
<protein>
    <submittedName>
        <fullName evidence="1">Uncharacterized protein</fullName>
    </submittedName>
</protein>
<organism evidence="1">
    <name type="scientific">marine metagenome</name>
    <dbReference type="NCBI Taxonomy" id="408172"/>
    <lineage>
        <taxon>unclassified sequences</taxon>
        <taxon>metagenomes</taxon>
        <taxon>ecological metagenomes</taxon>
    </lineage>
</organism>
<gene>
    <name evidence="1" type="ORF">METZ01_LOCUS56331</name>
</gene>
<accession>A0A381SM88</accession>